<protein>
    <recommendedName>
        <fullName evidence="2">Microspherule protein N-terminal domain-containing protein</fullName>
    </recommendedName>
</protein>
<proteinExistence type="predicted"/>
<keyword evidence="4" id="KW-1185">Reference proteome</keyword>
<dbReference type="InterPro" id="IPR025999">
    <property type="entry name" value="MCRS_N"/>
</dbReference>
<feature type="region of interest" description="Disordered" evidence="1">
    <location>
        <begin position="77"/>
        <end position="96"/>
    </location>
</feature>
<evidence type="ECO:0000313" key="3">
    <source>
        <dbReference type="EMBL" id="KAF5735985.1"/>
    </source>
</evidence>
<evidence type="ECO:0000256" key="1">
    <source>
        <dbReference type="SAM" id="MobiDB-lite"/>
    </source>
</evidence>
<feature type="compositionally biased region" description="Polar residues" evidence="1">
    <location>
        <begin position="77"/>
        <end position="87"/>
    </location>
</feature>
<accession>A0A7J7CPG5</accession>
<dbReference type="PANTHER" id="PTHR13233:SF13">
    <property type="entry name" value="FHA DOMAIN-CONTAINING PROTEIN"/>
    <property type="match status" value="1"/>
</dbReference>
<organism evidence="3 4">
    <name type="scientific">Tripterygium wilfordii</name>
    <name type="common">Thunder God vine</name>
    <dbReference type="NCBI Taxonomy" id="458696"/>
    <lineage>
        <taxon>Eukaryota</taxon>
        <taxon>Viridiplantae</taxon>
        <taxon>Streptophyta</taxon>
        <taxon>Embryophyta</taxon>
        <taxon>Tracheophyta</taxon>
        <taxon>Spermatophyta</taxon>
        <taxon>Magnoliopsida</taxon>
        <taxon>eudicotyledons</taxon>
        <taxon>Gunneridae</taxon>
        <taxon>Pentapetalae</taxon>
        <taxon>rosids</taxon>
        <taxon>fabids</taxon>
        <taxon>Celastrales</taxon>
        <taxon>Celastraceae</taxon>
        <taxon>Tripterygium</taxon>
    </lineage>
</organism>
<dbReference type="Proteomes" id="UP000593562">
    <property type="component" value="Unassembled WGS sequence"/>
</dbReference>
<name>A0A7J7CPG5_TRIWF</name>
<dbReference type="GO" id="GO:0071339">
    <property type="term" value="C:MLL1 complex"/>
    <property type="evidence" value="ECO:0007669"/>
    <property type="project" value="InterPro"/>
</dbReference>
<feature type="domain" description="Microspherule protein N-terminal" evidence="2">
    <location>
        <begin position="11"/>
        <end position="100"/>
    </location>
</feature>
<dbReference type="GO" id="GO:0045944">
    <property type="term" value="P:positive regulation of transcription by RNA polymerase II"/>
    <property type="evidence" value="ECO:0007669"/>
    <property type="project" value="TreeGrafter"/>
</dbReference>
<dbReference type="GO" id="GO:0044545">
    <property type="term" value="C:NSL complex"/>
    <property type="evidence" value="ECO:0007669"/>
    <property type="project" value="TreeGrafter"/>
</dbReference>
<dbReference type="InParanoid" id="A0A7J7CPG5"/>
<reference evidence="3 4" key="1">
    <citation type="journal article" date="2020" name="Nat. Commun.">
        <title>Genome of Tripterygium wilfordii and identification of cytochrome P450 involved in triptolide biosynthesis.</title>
        <authorList>
            <person name="Tu L."/>
            <person name="Su P."/>
            <person name="Zhang Z."/>
            <person name="Gao L."/>
            <person name="Wang J."/>
            <person name="Hu T."/>
            <person name="Zhou J."/>
            <person name="Zhang Y."/>
            <person name="Zhao Y."/>
            <person name="Liu Y."/>
            <person name="Song Y."/>
            <person name="Tong Y."/>
            <person name="Lu Y."/>
            <person name="Yang J."/>
            <person name="Xu C."/>
            <person name="Jia M."/>
            <person name="Peters R.J."/>
            <person name="Huang L."/>
            <person name="Gao W."/>
        </authorList>
    </citation>
    <scope>NUCLEOTIDE SEQUENCE [LARGE SCALE GENOMIC DNA]</scope>
    <source>
        <strain evidence="4">cv. XIE 37</strain>
        <tissue evidence="3">Leaf</tissue>
    </source>
</reference>
<dbReference type="Pfam" id="PF13325">
    <property type="entry name" value="MCRS_N"/>
    <property type="match status" value="1"/>
</dbReference>
<evidence type="ECO:0000313" key="4">
    <source>
        <dbReference type="Proteomes" id="UP000593562"/>
    </source>
</evidence>
<evidence type="ECO:0000259" key="2">
    <source>
        <dbReference type="Pfam" id="PF13325"/>
    </source>
</evidence>
<dbReference type="GO" id="GO:0031011">
    <property type="term" value="C:Ino80 complex"/>
    <property type="evidence" value="ECO:0007669"/>
    <property type="project" value="InterPro"/>
</dbReference>
<dbReference type="EMBL" id="JAAARO010000014">
    <property type="protein sequence ID" value="KAF5735985.1"/>
    <property type="molecule type" value="Genomic_DNA"/>
</dbReference>
<dbReference type="PANTHER" id="PTHR13233">
    <property type="entry name" value="MICROSPHERULE PROTEIN 1"/>
    <property type="match status" value="1"/>
</dbReference>
<comment type="caution">
    <text evidence="3">The sequence shown here is derived from an EMBL/GenBank/DDBJ whole genome shotgun (WGS) entry which is preliminary data.</text>
</comment>
<dbReference type="AlphaFoldDB" id="A0A7J7CPG5"/>
<sequence>MSDFAPSVVLQWIPEDDLLLKNAVEHGASLEALAKGAVRFSRKFSVEELRHRWYSLLYDPDISADASSRMVEMEHSACNTSSKLNRSGHSKENEDVSLKRKIESVQQLYYSMRKKTCHQPLNSAESPVYSHITGDSAAANVVFGITNAWHTHDPNSIQDDQKAILRKHDNIDFLEKDPITINSPTRKGLGHPVLGDERPKDFPHGVEGVPLNLGIGRGVQDMEHSNASPDGSVSFRIGGYLSPSPKMPLWELTDNISGPAVPVNMNVGDEDRGVGRSVVPDGVRGQGYLLHCSMEDELIYGNADGKHTADKSCYDSLDSLLSTS</sequence>
<dbReference type="InterPro" id="IPR037912">
    <property type="entry name" value="MCRS1"/>
</dbReference>
<dbReference type="GO" id="GO:0002151">
    <property type="term" value="F:G-quadruplex RNA binding"/>
    <property type="evidence" value="ECO:0007669"/>
    <property type="project" value="InterPro"/>
</dbReference>
<gene>
    <name evidence="3" type="ORF">HS088_TW14G00115</name>
</gene>